<feature type="transmembrane region" description="Helical" evidence="1">
    <location>
        <begin position="144"/>
        <end position="177"/>
    </location>
</feature>
<dbReference type="PANTHER" id="PTHR35342:SF5">
    <property type="entry name" value="TRICARBOXYLIC TRANSPORT PROTEIN"/>
    <property type="match status" value="1"/>
</dbReference>
<dbReference type="EMBL" id="CP020100">
    <property type="protein sequence ID" value="AQZ96318.1"/>
    <property type="molecule type" value="Genomic_DNA"/>
</dbReference>
<evidence type="ECO:0000313" key="4">
    <source>
        <dbReference type="Proteomes" id="UP000243488"/>
    </source>
</evidence>
<feature type="transmembrane region" description="Helical" evidence="1">
    <location>
        <begin position="119"/>
        <end position="137"/>
    </location>
</feature>
<feature type="domain" description="DUF112" evidence="2">
    <location>
        <begin position="17"/>
        <end position="439"/>
    </location>
</feature>
<keyword evidence="4" id="KW-1185">Reference proteome</keyword>
<protein>
    <submittedName>
        <fullName evidence="3">Tricarboxylate transporter family protein</fullName>
    </submittedName>
</protein>
<feature type="transmembrane region" description="Helical" evidence="1">
    <location>
        <begin position="260"/>
        <end position="283"/>
    </location>
</feature>
<feature type="transmembrane region" description="Helical" evidence="1">
    <location>
        <begin position="12"/>
        <end position="31"/>
    </location>
</feature>
<name>A0A1V0B8P3_9GAMM</name>
<dbReference type="Pfam" id="PF01970">
    <property type="entry name" value="TctA"/>
    <property type="match status" value="1"/>
</dbReference>
<feature type="transmembrane region" description="Helical" evidence="1">
    <location>
        <begin position="38"/>
        <end position="64"/>
    </location>
</feature>
<keyword evidence="1" id="KW-0812">Transmembrane</keyword>
<evidence type="ECO:0000313" key="3">
    <source>
        <dbReference type="EMBL" id="AQZ96318.1"/>
    </source>
</evidence>
<dbReference type="RefSeq" id="WP_080051226.1">
    <property type="nucleotide sequence ID" value="NZ_CP020100.1"/>
</dbReference>
<keyword evidence="1" id="KW-0472">Membrane</keyword>
<dbReference type="InterPro" id="IPR002823">
    <property type="entry name" value="DUF112_TM"/>
</dbReference>
<keyword evidence="1" id="KW-1133">Transmembrane helix</keyword>
<dbReference type="Proteomes" id="UP000243488">
    <property type="component" value="Chromosome"/>
</dbReference>
<organism evidence="3 4">
    <name type="scientific">Halopseudomonas phragmitis</name>
    <dbReference type="NCBI Taxonomy" id="1931241"/>
    <lineage>
        <taxon>Bacteria</taxon>
        <taxon>Pseudomonadati</taxon>
        <taxon>Pseudomonadota</taxon>
        <taxon>Gammaproteobacteria</taxon>
        <taxon>Pseudomonadales</taxon>
        <taxon>Pseudomonadaceae</taxon>
        <taxon>Halopseudomonas</taxon>
    </lineage>
</organism>
<dbReference type="PANTHER" id="PTHR35342">
    <property type="entry name" value="TRICARBOXYLIC TRANSPORT PROTEIN"/>
    <property type="match status" value="1"/>
</dbReference>
<feature type="transmembrane region" description="Helical" evidence="1">
    <location>
        <begin position="357"/>
        <end position="383"/>
    </location>
</feature>
<dbReference type="KEGG" id="ppha:BVH74_16840"/>
<evidence type="ECO:0000259" key="2">
    <source>
        <dbReference type="Pfam" id="PF01970"/>
    </source>
</evidence>
<sequence>MHDLLLGLADAFTLTNLLYIALGVLIGQIFAAAPGVGALMAITIAVPFTFYLSPVTAIGLLVGINKGGTLGGAVSAILMNTPGSPEATATTFDGYPMSRKGQALKALRTAHASSVTGDALSDLVLFLVAAPLALVAMRMGPLEMAAVVLVAFVVVGGMVGNSVLKGLIAAALGVLLSLVGTDPETAGERLSFGIPELMDGLAISAVGIGVLALGEIFRQAIYHQRGSLHRLPDAGLGNPAQNHFGWRDYRHIAPTIFKSTGIGTLIGAIPGLGSTAAAFLGYASAKRSAKNPENFGKGDIRGVAATEAANSAVVGSNFIPLLSLGIPGNVAAALILGAFVIHGITPGPQLFTDQARLVYAIFGAMVIGTLCNLFFGLFTMRLFAKIIRLPLQLILPCVVLLCVTGIIVASNLFSAWLLIGFAALGFLMRMLDFSFVTFIIGFVLGPMFELNVRQSVLLADGNIGYLLDRPIACAFILLALVLIWRLSRRQAQAGKRLAV</sequence>
<accession>A0A1V0B8P3</accession>
<feature type="transmembrane region" description="Helical" evidence="1">
    <location>
        <begin position="197"/>
        <end position="217"/>
    </location>
</feature>
<feature type="transmembrane region" description="Helical" evidence="1">
    <location>
        <begin position="326"/>
        <end position="345"/>
    </location>
</feature>
<reference evidence="3 4" key="1">
    <citation type="submission" date="2017-03" db="EMBL/GenBank/DDBJ databases">
        <title>Complete genome sequence of the novel DNRA strain Pseudomonas sp. S-6-2 isolated from Chinese polluted river sediment. Journal of Biotechnology.</title>
        <authorList>
            <person name="Li J."/>
            <person name="Xiang F."/>
            <person name="Wang L."/>
            <person name="Xi L."/>
            <person name="Liu J."/>
        </authorList>
    </citation>
    <scope>NUCLEOTIDE SEQUENCE [LARGE SCALE GENOMIC DNA]</scope>
    <source>
        <strain evidence="3 4">S-6-2</strain>
    </source>
</reference>
<feature type="transmembrane region" description="Helical" evidence="1">
    <location>
        <begin position="463"/>
        <end position="486"/>
    </location>
</feature>
<gene>
    <name evidence="3" type="ORF">BVH74_16840</name>
</gene>
<feature type="transmembrane region" description="Helical" evidence="1">
    <location>
        <begin position="389"/>
        <end position="409"/>
    </location>
</feature>
<dbReference type="AlphaFoldDB" id="A0A1V0B8P3"/>
<dbReference type="STRING" id="1931241.BVH74_16840"/>
<feature type="transmembrane region" description="Helical" evidence="1">
    <location>
        <begin position="416"/>
        <end position="443"/>
    </location>
</feature>
<evidence type="ECO:0000256" key="1">
    <source>
        <dbReference type="SAM" id="Phobius"/>
    </source>
</evidence>
<proteinExistence type="predicted"/>